<dbReference type="InterPro" id="IPR013517">
    <property type="entry name" value="FG-GAP"/>
</dbReference>
<evidence type="ECO:0000256" key="5">
    <source>
        <dbReference type="ARBA" id="ARBA00023069"/>
    </source>
</evidence>
<dbReference type="SUPFAM" id="SSF81296">
    <property type="entry name" value="E set domains"/>
    <property type="match status" value="3"/>
</dbReference>
<dbReference type="InterPro" id="IPR014756">
    <property type="entry name" value="Ig_E-set"/>
</dbReference>
<organism evidence="9 10">
    <name type="scientific">Hymenobacter aranciens</name>
    <dbReference type="NCBI Taxonomy" id="3063996"/>
    <lineage>
        <taxon>Bacteria</taxon>
        <taxon>Pseudomonadati</taxon>
        <taxon>Bacteroidota</taxon>
        <taxon>Cytophagia</taxon>
        <taxon>Cytophagales</taxon>
        <taxon>Hymenobacteraceae</taxon>
        <taxon>Hymenobacter</taxon>
    </lineage>
</organism>
<evidence type="ECO:0000256" key="1">
    <source>
        <dbReference type="ARBA" id="ARBA00004138"/>
    </source>
</evidence>
<keyword evidence="7" id="KW-0966">Cell projection</keyword>
<feature type="domain" description="CUB" evidence="8">
    <location>
        <begin position="123"/>
        <end position="241"/>
    </location>
</feature>
<dbReference type="Pfam" id="PF00431">
    <property type="entry name" value="CUB"/>
    <property type="match status" value="2"/>
</dbReference>
<dbReference type="PROSITE" id="PS01180">
    <property type="entry name" value="CUB"/>
    <property type="match status" value="2"/>
</dbReference>
<protein>
    <submittedName>
        <fullName evidence="9">FG-GAP-like repeat-containing protein</fullName>
    </submittedName>
</protein>
<dbReference type="InterPro" id="IPR035914">
    <property type="entry name" value="Sperma_CUB_dom_sf"/>
</dbReference>
<evidence type="ECO:0000313" key="9">
    <source>
        <dbReference type="EMBL" id="MDO7877457.1"/>
    </source>
</evidence>
<dbReference type="Pfam" id="PF18962">
    <property type="entry name" value="Por_Secre_tail"/>
    <property type="match status" value="1"/>
</dbReference>
<feature type="domain" description="CUB" evidence="8">
    <location>
        <begin position="256"/>
        <end position="361"/>
    </location>
</feature>
<evidence type="ECO:0000313" key="10">
    <source>
        <dbReference type="Proteomes" id="UP001176429"/>
    </source>
</evidence>
<dbReference type="InterPro" id="IPR002909">
    <property type="entry name" value="IPT_dom"/>
</dbReference>
<reference evidence="9" key="1">
    <citation type="submission" date="2023-07" db="EMBL/GenBank/DDBJ databases">
        <authorList>
            <person name="Kim M.K."/>
        </authorList>
    </citation>
    <scope>NUCLEOTIDE SEQUENCE</scope>
    <source>
        <strain evidence="9">ASUV-10-1</strain>
    </source>
</reference>
<sequence length="2049" mass="200828">MKQLFTPALRPSGRMVFPVWRYPLAWLLVLLLSIGLVQSTQAQTSITSFAPTGGPVGSTVIITGGPFINPVYVTIGGVSVTSGNFNSTQITAIVPAGAVTGPIGVTSNGGTATSVTNFVVTTAGQYLMNNDPVTACSGTLYDSGGPTDPYYNNETYIKTLTPSTAGAKMRLTFSSFELENGFDNLVIYDGPSTASTPIGTYTSTNSPGTVTATNATGQLTVVFTSDVSQTPSGFAAAISCVTTNTFLMNNTPVTTCSGTFYDSGGAAGTYLSNENYTKVFSPATAGAKVRLAFTSFELEQNWDRLSIYDGPSAASTLIGTYTGTVSPGTVTATNATGQLTVVFISDVNTEYNGWAATVSCTAPATFSVTSRSPVANVVNAPLASNIAVTFSATPALLASNNIRVFGNLGKGQRTMGLSTISGTTATLPLTSPVFLPGETVSVTVPSTVQSTTGAVAVPYTYQFTTATTASSGRFGAPVAYTSGTNPGDMVMGDITGDNRPDIVVANTTDNTVSVFPGSSTGAFGTRVDYAAGSGPLGIVLGDMNGDSRLDVVVANSTTNSVSVLLNTGAGLGVPTQYPASNVPGLVTVGDMNSDGRLDIVVSNAGNATAGFGNTVSVYLNLSNGIFGTPTDYVTGTNPNGVAVGDVNNDGRLDIVTSNLNDNSVSVLLGTGAGNFAARVDYATALTPFYVALGDLNADGRLDIVTGNNSVNGVSVLLSAAATGSGYLARTDYNTGATPQDVDLADVNGDGRFDIITANQGTNNASVLLATGAGTFGTRTDFATGLGTASTALADVNGDGRLDLAAMNSGANTVSVLLGILAPTIASFTPASGAVGTTVTVTGANLTGATALTLNGVTVNGFTVNGTGTSITFTVPNGASTGLIAVTTPGGTATSATNFTVTVAAQLVVTQGGFPYPSNGTAYNFGNQTVGSTSAAATFILANPGSGALTLTGVTTTGNFAVSGPAPTTVPAGGTASVNVTFSPTTVGAQTGTLRLTSALGTYVVNLSGNGLYAVPTIGGISPATGPVGTVVTVTGTGFVSGGTTVTINGVTIAGVTVGAGGTTLTFTVPAGATSGPVVVSTQGGTITGTTPYCVQYTPTTATTPASRCGAGSLTLTASGAPAGGTYAWYTQATGGTAIAGATAATYTTPSLSVTTPYYVAISTGSGNAACQGPRTLVSAVINAVPVVTISTTTSTTFCQGGSVVLTASGAATYQWSNGSTAPSITVTTGGSYAVTGTSAAGCSATSAATVVTVTPLPSAPITTPASRCGTGSVTLTASGAPAGGTYAWYTQPTGGTPVVVTLATNYTTPSLTATTPYFVSALTSGGCEGPRSEVVATINAVPLVEIDASGPVDFCQGGSVVLTANGANSYVWSTGATTRTITVTTSGSYTVTGASTAGCPATSTATTVTVNPLPSAPTTTPAANCGPGNVVLNASGTLTGGSYAWYTQATGGTAIGGATAASYTTPSLAATTTYYVSTVSASGCQSPRTAVVATINAVPTVSIAAAGPTTFCSGGSVTLTASGVATYQWSTGATTASITVSTSGSYSVTGTSAAGCPATSAATTVTVNPTPAAPATTGAASCAAGSLTLSASGAPTGTTYAWYPTATGGTAIAGVSGGSYTTPVLNATTTYYVSVVGTGGCESPRTAVVATISALPVVTVTTTSPTSFCQGGSVVLTATGANFYTWSTGATTASITVSTSGTYTVTGTVAAGCVAAPVATTVTVNPLPAAPSVATPTANCGPGSLTLTASGTPTGGTYMWYTQAIGGTPINGAAAATYTTPVLNATTTYYVSAASASGCEGPRTAVVATINAVPTVSIAAAGATSFCQGGSVVLTASGADTYLWSNGATTASITATAGGSYTVVGTTAAGCSATSAATAVTVEPLPATPVITQSPAGTLTSSAATGNQWYFGPTAIPGATGPTYVVTSAASNGSYTVVTTSATGCASAASAAVTVTITATASAALTAAVLVYPNPAHSTCTVQVPAIAGASKVELTLLNALGQTVQQHLLALPASGARTELDLHHVASGVYLVRLQAGTTTVYKRLTVD</sequence>
<evidence type="ECO:0000256" key="3">
    <source>
        <dbReference type="ARBA" id="ARBA00022490"/>
    </source>
</evidence>
<evidence type="ECO:0000256" key="2">
    <source>
        <dbReference type="ARBA" id="ARBA00004496"/>
    </source>
</evidence>
<evidence type="ECO:0000256" key="6">
    <source>
        <dbReference type="ARBA" id="ARBA00023157"/>
    </source>
</evidence>
<dbReference type="PANTHER" id="PTHR44103:SF1">
    <property type="entry name" value="PROPROTEIN CONVERTASE P"/>
    <property type="match status" value="1"/>
</dbReference>
<dbReference type="Pfam" id="PF01833">
    <property type="entry name" value="TIG"/>
    <property type="match status" value="2"/>
</dbReference>
<dbReference type="EMBL" id="JAUQSY010000020">
    <property type="protein sequence ID" value="MDO7877457.1"/>
    <property type="molecule type" value="Genomic_DNA"/>
</dbReference>
<keyword evidence="4" id="KW-0732">Signal</keyword>
<name>A0ABT9BGR0_9BACT</name>
<dbReference type="RefSeq" id="WP_305008891.1">
    <property type="nucleotide sequence ID" value="NZ_JAUQSY010000020.1"/>
</dbReference>
<dbReference type="NCBIfam" id="TIGR04183">
    <property type="entry name" value="Por_Secre_tail"/>
    <property type="match status" value="1"/>
</dbReference>
<dbReference type="SUPFAM" id="SSF49854">
    <property type="entry name" value="Spermadhesin, CUB domain"/>
    <property type="match status" value="2"/>
</dbReference>
<evidence type="ECO:0000256" key="7">
    <source>
        <dbReference type="ARBA" id="ARBA00023273"/>
    </source>
</evidence>
<gene>
    <name evidence="9" type="ORF">Q5H93_22150</name>
</gene>
<evidence type="ECO:0000256" key="4">
    <source>
        <dbReference type="ARBA" id="ARBA00022729"/>
    </source>
</evidence>
<dbReference type="InterPro" id="IPR026444">
    <property type="entry name" value="Secre_tail"/>
</dbReference>
<dbReference type="InterPro" id="IPR013783">
    <property type="entry name" value="Ig-like_fold"/>
</dbReference>
<dbReference type="Gene3D" id="2.60.40.10">
    <property type="entry name" value="Immunoglobulins"/>
    <property type="match status" value="4"/>
</dbReference>
<dbReference type="CDD" id="cd00041">
    <property type="entry name" value="CUB"/>
    <property type="match status" value="2"/>
</dbReference>
<proteinExistence type="predicted"/>
<accession>A0ABT9BGR0</accession>
<evidence type="ECO:0000259" key="8">
    <source>
        <dbReference type="PROSITE" id="PS01180"/>
    </source>
</evidence>
<dbReference type="SMART" id="SM00042">
    <property type="entry name" value="CUB"/>
    <property type="match status" value="2"/>
</dbReference>
<dbReference type="Pfam" id="PF13517">
    <property type="entry name" value="FG-GAP_3"/>
    <property type="match status" value="3"/>
</dbReference>
<dbReference type="InterPro" id="IPR028994">
    <property type="entry name" value="Integrin_alpha_N"/>
</dbReference>
<dbReference type="SUPFAM" id="SSF69318">
    <property type="entry name" value="Integrin alpha N-terminal domain"/>
    <property type="match status" value="1"/>
</dbReference>
<dbReference type="Gene3D" id="2.60.120.290">
    <property type="entry name" value="Spermadhesin, CUB domain"/>
    <property type="match status" value="2"/>
</dbReference>
<dbReference type="InterPro" id="IPR044023">
    <property type="entry name" value="Ig_7"/>
</dbReference>
<keyword evidence="10" id="KW-1185">Reference proteome</keyword>
<dbReference type="Proteomes" id="UP001176429">
    <property type="component" value="Unassembled WGS sequence"/>
</dbReference>
<keyword evidence="3" id="KW-0963">Cytoplasm</keyword>
<comment type="subcellular location">
    <subcellularLocation>
        <location evidence="1">Cell projection</location>
        <location evidence="1">Cilium</location>
    </subcellularLocation>
    <subcellularLocation>
        <location evidence="2">Cytoplasm</location>
    </subcellularLocation>
</comment>
<dbReference type="PANTHER" id="PTHR44103">
    <property type="entry name" value="PROPROTEIN CONVERTASE P"/>
    <property type="match status" value="1"/>
</dbReference>
<comment type="caution">
    <text evidence="9">The sequence shown here is derived from an EMBL/GenBank/DDBJ whole genome shotgun (WGS) entry which is preliminary data.</text>
</comment>
<keyword evidence="6" id="KW-1015">Disulfide bond</keyword>
<keyword evidence="5" id="KW-0969">Cilium</keyword>
<dbReference type="Pfam" id="PF22544">
    <property type="entry name" value="HYDIN_VesB_CFA65-like_Ig"/>
    <property type="match status" value="1"/>
</dbReference>
<dbReference type="InterPro" id="IPR053879">
    <property type="entry name" value="HYDIN_VesB_CFA65-like_Ig"/>
</dbReference>
<dbReference type="Pfam" id="PF19081">
    <property type="entry name" value="Ig_7"/>
    <property type="match status" value="5"/>
</dbReference>
<dbReference type="Gene3D" id="2.30.30.100">
    <property type="match status" value="4"/>
</dbReference>
<dbReference type="InterPro" id="IPR000859">
    <property type="entry name" value="CUB_dom"/>
</dbReference>